<dbReference type="Pfam" id="PF00078">
    <property type="entry name" value="RVT_1"/>
    <property type="match status" value="1"/>
</dbReference>
<proteinExistence type="predicted"/>
<evidence type="ECO:0000259" key="1">
    <source>
        <dbReference type="PROSITE" id="PS50878"/>
    </source>
</evidence>
<dbReference type="PROSITE" id="PS50878">
    <property type="entry name" value="RT_POL"/>
    <property type="match status" value="1"/>
</dbReference>
<organism evidence="2 3">
    <name type="scientific">Vitis vinifera</name>
    <name type="common">Grape</name>
    <dbReference type="NCBI Taxonomy" id="29760"/>
    <lineage>
        <taxon>Eukaryota</taxon>
        <taxon>Viridiplantae</taxon>
        <taxon>Streptophyta</taxon>
        <taxon>Embryophyta</taxon>
        <taxon>Tracheophyta</taxon>
        <taxon>Spermatophyta</taxon>
        <taxon>Magnoliopsida</taxon>
        <taxon>eudicotyledons</taxon>
        <taxon>Gunneridae</taxon>
        <taxon>Pentapetalae</taxon>
        <taxon>rosids</taxon>
        <taxon>Vitales</taxon>
        <taxon>Vitaceae</taxon>
        <taxon>Viteae</taxon>
        <taxon>Vitis</taxon>
    </lineage>
</organism>
<evidence type="ECO:0000313" key="2">
    <source>
        <dbReference type="EMBL" id="RVW93883.1"/>
    </source>
</evidence>
<dbReference type="InterPro" id="IPR000477">
    <property type="entry name" value="RT_dom"/>
</dbReference>
<dbReference type="CDD" id="cd01650">
    <property type="entry name" value="RT_nLTR_like"/>
    <property type="match status" value="1"/>
</dbReference>
<comment type="caution">
    <text evidence="2">The sequence shown here is derived from an EMBL/GenBank/DDBJ whole genome shotgun (WGS) entry which is preliminary data.</text>
</comment>
<evidence type="ECO:0000313" key="3">
    <source>
        <dbReference type="Proteomes" id="UP000288805"/>
    </source>
</evidence>
<dbReference type="SUPFAM" id="SSF56672">
    <property type="entry name" value="DNA/RNA polymerases"/>
    <property type="match status" value="1"/>
</dbReference>
<dbReference type="Proteomes" id="UP000288805">
    <property type="component" value="Unassembled WGS sequence"/>
</dbReference>
<dbReference type="PANTHER" id="PTHR46890:SF50">
    <property type="entry name" value="RNA-DIRECTED DNA POLYMERASE, EUKARYOTA, REVERSE TRANSCRIPTASE ZINC-BINDING DOMAIN PROTEIN-RELATED"/>
    <property type="match status" value="1"/>
</dbReference>
<feature type="domain" description="Reverse transcriptase" evidence="1">
    <location>
        <begin position="437"/>
        <end position="705"/>
    </location>
</feature>
<accession>A0A438IAY1</accession>
<dbReference type="InterPro" id="IPR043502">
    <property type="entry name" value="DNA/RNA_pol_sf"/>
</dbReference>
<dbReference type="AlphaFoldDB" id="A0A438IAY1"/>
<name>A0A438IAY1_VITVI</name>
<dbReference type="PANTHER" id="PTHR46890">
    <property type="entry name" value="NON-LTR RETROLELEMENT REVERSE TRANSCRIPTASE-LIKE PROTEIN-RELATED"/>
    <property type="match status" value="1"/>
</dbReference>
<sequence length="756" mass="85373">MGDGELPTIPSLRSWAKSYWHVKGELHLAFLSGTLIPFKFEVGCLKEGQTNEVRVRILGLPLFLWDGEFFKQVGDACGGFVMMDEETSNCYKLQWVRILVRSKGFFPSRVQVVQQNVGDDVGAASRTMVRVGWDSYLLESGEGYVLPSHGAGSTSDAGLAVKLALKAELSLAPLRLVLVCKGREISFLILVIPLTIARRVKLSSSSTPSLSIPSLPLDEASRMLVSWEDKSGTPLRGVIDRMTLEEVDFSARSNRGARFSGLSERDPPKESFGKLLAFGRVYEPVSNIDREELSAKLGNIRRLWSDPWCIGGDFNVPHLSLQAKDIEARSQNLEQREAKRTVVEDFSKWASMEEISWRRNYLAAIKVNGRRLTREEEVKEEAVISFRRVLSEIDEWRPSINELSFPVMDREEVRALENPFSKEEILATLSMMSLFTEFHHSGLFERSLNATFIVFIPKKGSAKDLRDFWPTSLVGSLYKFLTKVLANKLKKVVKRVVSNSQHAFVEGRQILDVVLITNEALDSRLKSSDKGFICKWDIEKAYDHVNWKFLLAVMQKMGFGAKWVRWMRWCISSVRHSILINGTPIGFFASSKGLRQGDPLSPFLFILAMETLSSLLKKALEGGFIQGFWASRRGGVGRAVSHLLFVDDTLIFSYSNKEHLEALSWGCMWFEAIYGLKINMDKCELIPIREDSNIQDLASVLGCKVSSLPSTYLDLPLEVCSCLGCSGRKISKKTCFEEKAVHVKRRETDFIKEHFI</sequence>
<dbReference type="EMBL" id="QGNW01000126">
    <property type="protein sequence ID" value="RVW93883.1"/>
    <property type="molecule type" value="Genomic_DNA"/>
</dbReference>
<gene>
    <name evidence="2" type="primary">LORF2_184</name>
    <name evidence="2" type="ORF">CK203_028216</name>
</gene>
<reference evidence="2 3" key="1">
    <citation type="journal article" date="2018" name="PLoS Genet.">
        <title>Population sequencing reveals clonal diversity and ancestral inbreeding in the grapevine cultivar Chardonnay.</title>
        <authorList>
            <person name="Roach M.J."/>
            <person name="Johnson D.L."/>
            <person name="Bohlmann J."/>
            <person name="van Vuuren H.J."/>
            <person name="Jones S.J."/>
            <person name="Pretorius I.S."/>
            <person name="Schmidt S.A."/>
            <person name="Borneman A.R."/>
        </authorList>
    </citation>
    <scope>NUCLEOTIDE SEQUENCE [LARGE SCALE GENOMIC DNA]</scope>
    <source>
        <strain evidence="3">cv. Chardonnay</strain>
        <tissue evidence="2">Leaf</tissue>
    </source>
</reference>
<protein>
    <submittedName>
        <fullName evidence="2">LINE-1 retrotransposable element ORF2 protein</fullName>
    </submittedName>
</protein>
<dbReference type="InterPro" id="IPR052343">
    <property type="entry name" value="Retrotransposon-Effector_Assoc"/>
</dbReference>